<evidence type="ECO:0000313" key="3">
    <source>
        <dbReference type="WBParaSite" id="nRc.2.0.1.t12400-RA"/>
    </source>
</evidence>
<accession>A0A915IDZ1</accession>
<name>A0A915IDZ1_ROMCU</name>
<keyword evidence="2" id="KW-1185">Reference proteome</keyword>
<feature type="transmembrane region" description="Helical" evidence="1">
    <location>
        <begin position="6"/>
        <end position="39"/>
    </location>
</feature>
<keyword evidence="1" id="KW-0812">Transmembrane</keyword>
<dbReference type="WBParaSite" id="nRc.2.0.1.t12400-RA">
    <property type="protein sequence ID" value="nRc.2.0.1.t12400-RA"/>
    <property type="gene ID" value="nRc.2.0.1.g12400"/>
</dbReference>
<evidence type="ECO:0000256" key="1">
    <source>
        <dbReference type="SAM" id="Phobius"/>
    </source>
</evidence>
<proteinExistence type="predicted"/>
<keyword evidence="1" id="KW-0472">Membrane</keyword>
<keyword evidence="1" id="KW-1133">Transmembrane helix</keyword>
<dbReference type="Proteomes" id="UP000887565">
    <property type="component" value="Unplaced"/>
</dbReference>
<sequence length="84" mass="9571">MRHSLYFWTLVTVTGIFFGKLFPIVNSNVFFPLLALFVYTRFWKFVIFRNVPAKYTLENGEISLVTGSSCGIGCEIARQLGNRG</sequence>
<reference evidence="3" key="1">
    <citation type="submission" date="2022-11" db="UniProtKB">
        <authorList>
            <consortium name="WormBaseParasite"/>
        </authorList>
    </citation>
    <scope>IDENTIFICATION</scope>
</reference>
<organism evidence="2 3">
    <name type="scientific">Romanomermis culicivorax</name>
    <name type="common">Nematode worm</name>
    <dbReference type="NCBI Taxonomy" id="13658"/>
    <lineage>
        <taxon>Eukaryota</taxon>
        <taxon>Metazoa</taxon>
        <taxon>Ecdysozoa</taxon>
        <taxon>Nematoda</taxon>
        <taxon>Enoplea</taxon>
        <taxon>Dorylaimia</taxon>
        <taxon>Mermithida</taxon>
        <taxon>Mermithoidea</taxon>
        <taxon>Mermithidae</taxon>
        <taxon>Romanomermis</taxon>
    </lineage>
</organism>
<dbReference type="AlphaFoldDB" id="A0A915IDZ1"/>
<evidence type="ECO:0000313" key="2">
    <source>
        <dbReference type="Proteomes" id="UP000887565"/>
    </source>
</evidence>
<protein>
    <submittedName>
        <fullName evidence="3">Uncharacterized protein</fullName>
    </submittedName>
</protein>